<sequence length="152" mass="16986">MSEPDQVASCTYIWAIACILFICVLAGGGCLLCYIFVPEFQSSKLLPVLGFIFISTPWVFWILTAVYRLMSRAFGFRMVFGCLYGNNTAKVASVGDGDTAKDVNDIGDAKIVDVNVKSLENEADSVGQEKETMIRMKRHWPHPSQHDVKNIW</sequence>
<dbReference type="OMA" id="WAIACIL"/>
<protein>
    <submittedName>
        <fullName evidence="2">Uncharacterized protein</fullName>
    </submittedName>
</protein>
<dbReference type="PANTHER" id="PTHR34964:SF1">
    <property type="entry name" value="MEMBRANE LIPOPROTEIN"/>
    <property type="match status" value="1"/>
</dbReference>
<name>A0A0D2SF64_GOSRA</name>
<keyword evidence="3" id="KW-1185">Reference proteome</keyword>
<dbReference type="OrthoDB" id="784693at2759"/>
<reference evidence="2 3" key="1">
    <citation type="journal article" date="2012" name="Nature">
        <title>Repeated polyploidization of Gossypium genomes and the evolution of spinnable cotton fibres.</title>
        <authorList>
            <person name="Paterson A.H."/>
            <person name="Wendel J.F."/>
            <person name="Gundlach H."/>
            <person name="Guo H."/>
            <person name="Jenkins J."/>
            <person name="Jin D."/>
            <person name="Llewellyn D."/>
            <person name="Showmaker K.C."/>
            <person name="Shu S."/>
            <person name="Udall J."/>
            <person name="Yoo M.J."/>
            <person name="Byers R."/>
            <person name="Chen W."/>
            <person name="Doron-Faigenboim A."/>
            <person name="Duke M.V."/>
            <person name="Gong L."/>
            <person name="Grimwood J."/>
            <person name="Grover C."/>
            <person name="Grupp K."/>
            <person name="Hu G."/>
            <person name="Lee T.H."/>
            <person name="Li J."/>
            <person name="Lin L."/>
            <person name="Liu T."/>
            <person name="Marler B.S."/>
            <person name="Page J.T."/>
            <person name="Roberts A.W."/>
            <person name="Romanel E."/>
            <person name="Sanders W.S."/>
            <person name="Szadkowski E."/>
            <person name="Tan X."/>
            <person name="Tang H."/>
            <person name="Xu C."/>
            <person name="Wang J."/>
            <person name="Wang Z."/>
            <person name="Zhang D."/>
            <person name="Zhang L."/>
            <person name="Ashrafi H."/>
            <person name="Bedon F."/>
            <person name="Bowers J.E."/>
            <person name="Brubaker C.L."/>
            <person name="Chee P.W."/>
            <person name="Das S."/>
            <person name="Gingle A.R."/>
            <person name="Haigler C.H."/>
            <person name="Harker D."/>
            <person name="Hoffmann L.V."/>
            <person name="Hovav R."/>
            <person name="Jones D.C."/>
            <person name="Lemke C."/>
            <person name="Mansoor S."/>
            <person name="ur Rahman M."/>
            <person name="Rainville L.N."/>
            <person name="Rambani A."/>
            <person name="Reddy U.K."/>
            <person name="Rong J.K."/>
            <person name="Saranga Y."/>
            <person name="Scheffler B.E."/>
            <person name="Scheffler J.A."/>
            <person name="Stelly D.M."/>
            <person name="Triplett B.A."/>
            <person name="Van Deynze A."/>
            <person name="Vaslin M.F."/>
            <person name="Waghmare V.N."/>
            <person name="Walford S.A."/>
            <person name="Wright R.J."/>
            <person name="Zaki E.A."/>
            <person name="Zhang T."/>
            <person name="Dennis E.S."/>
            <person name="Mayer K.F."/>
            <person name="Peterson D.G."/>
            <person name="Rokhsar D.S."/>
            <person name="Wang X."/>
            <person name="Schmutz J."/>
        </authorList>
    </citation>
    <scope>NUCLEOTIDE SEQUENCE [LARGE SCALE GENOMIC DNA]</scope>
</reference>
<dbReference type="Gramene" id="KJB40481">
    <property type="protein sequence ID" value="KJB40481"/>
    <property type="gene ID" value="B456_007G066200"/>
</dbReference>
<evidence type="ECO:0000256" key="1">
    <source>
        <dbReference type="SAM" id="Phobius"/>
    </source>
</evidence>
<organism evidence="2 3">
    <name type="scientific">Gossypium raimondii</name>
    <name type="common">Peruvian cotton</name>
    <name type="synonym">Gossypium klotzschianum subsp. raimondii</name>
    <dbReference type="NCBI Taxonomy" id="29730"/>
    <lineage>
        <taxon>Eukaryota</taxon>
        <taxon>Viridiplantae</taxon>
        <taxon>Streptophyta</taxon>
        <taxon>Embryophyta</taxon>
        <taxon>Tracheophyta</taxon>
        <taxon>Spermatophyta</taxon>
        <taxon>Magnoliopsida</taxon>
        <taxon>eudicotyledons</taxon>
        <taxon>Gunneridae</taxon>
        <taxon>Pentapetalae</taxon>
        <taxon>rosids</taxon>
        <taxon>malvids</taxon>
        <taxon>Malvales</taxon>
        <taxon>Malvaceae</taxon>
        <taxon>Malvoideae</taxon>
        <taxon>Gossypium</taxon>
    </lineage>
</organism>
<dbReference type="PANTHER" id="PTHR34964">
    <property type="entry name" value="MEMBRANE LIPOPROTEIN-RELATED"/>
    <property type="match status" value="1"/>
</dbReference>
<keyword evidence="1" id="KW-0812">Transmembrane</keyword>
<feature type="transmembrane region" description="Helical" evidence="1">
    <location>
        <begin position="12"/>
        <end position="37"/>
    </location>
</feature>
<evidence type="ECO:0000313" key="2">
    <source>
        <dbReference type="EMBL" id="KJB40481.1"/>
    </source>
</evidence>
<accession>A0A0D2SF64</accession>
<evidence type="ECO:0000313" key="3">
    <source>
        <dbReference type="Proteomes" id="UP000032304"/>
    </source>
</evidence>
<dbReference type="EMBL" id="CM001746">
    <property type="protein sequence ID" value="KJB40481.1"/>
    <property type="molecule type" value="Genomic_DNA"/>
</dbReference>
<gene>
    <name evidence="2" type="ORF">B456_007G066200</name>
</gene>
<dbReference type="AlphaFoldDB" id="A0A0D2SF64"/>
<dbReference type="KEGG" id="gra:105801439"/>
<keyword evidence="1" id="KW-1133">Transmembrane helix</keyword>
<keyword evidence="1" id="KW-0472">Membrane</keyword>
<dbReference type="Proteomes" id="UP000032304">
    <property type="component" value="Chromosome 7"/>
</dbReference>
<proteinExistence type="predicted"/>
<feature type="transmembrane region" description="Helical" evidence="1">
    <location>
        <begin position="49"/>
        <end position="70"/>
    </location>
</feature>